<organism evidence="1 2">
    <name type="scientific">Levilactobacillus spicheri</name>
    <dbReference type="NCBI Taxonomy" id="216463"/>
    <lineage>
        <taxon>Bacteria</taxon>
        <taxon>Bacillati</taxon>
        <taxon>Bacillota</taxon>
        <taxon>Bacilli</taxon>
        <taxon>Lactobacillales</taxon>
        <taxon>Lactobacillaceae</taxon>
        <taxon>Levilactobacillus</taxon>
    </lineage>
</organism>
<comment type="caution">
    <text evidence="1">The sequence shown here is derived from an EMBL/GenBank/DDBJ whole genome shotgun (WGS) entry which is preliminary data.</text>
</comment>
<sequence length="210" mass="24622">MAREKLAKVKIDGKTYYTSRYFVDQIEVSFKTARRFLKDFPVVKGSTNPRLYTWRTMQHACAMYLHDHPSLQLEDVKEGVHTETIVGQKRYESEIVNIDQKRANTEDAFNDEVALKYLNDGMPNPSKHEQMIKDIVRSREKEEFSKMTLKLLLAINGYSFDFDQYEKDLYTDIKAEENRPTDASRSSKHLIARERLDNPTEYLSTIVKPK</sequence>
<dbReference type="Proteomes" id="UP000321691">
    <property type="component" value="Unassembled WGS sequence"/>
</dbReference>
<reference evidence="1 2" key="1">
    <citation type="submission" date="2019-07" db="EMBL/GenBank/DDBJ databases">
        <title>Whole genome shotgun sequence of Lactobacillus spicheri NBRC 107155.</title>
        <authorList>
            <person name="Hosoyama A."/>
            <person name="Uohara A."/>
            <person name="Ohji S."/>
            <person name="Ichikawa N."/>
        </authorList>
    </citation>
    <scope>NUCLEOTIDE SEQUENCE [LARGE SCALE GENOMIC DNA]</scope>
    <source>
        <strain evidence="1 2">NBRC 107155</strain>
    </source>
</reference>
<gene>
    <name evidence="1" type="ORF">LSP04_01720</name>
</gene>
<name>A0ABQ0WLA4_9LACO</name>
<evidence type="ECO:0000313" key="1">
    <source>
        <dbReference type="EMBL" id="GEO65753.1"/>
    </source>
</evidence>
<keyword evidence="2" id="KW-1185">Reference proteome</keyword>
<evidence type="ECO:0008006" key="3">
    <source>
        <dbReference type="Google" id="ProtNLM"/>
    </source>
</evidence>
<evidence type="ECO:0000313" key="2">
    <source>
        <dbReference type="Proteomes" id="UP000321691"/>
    </source>
</evidence>
<accession>A0ABQ0WLA4</accession>
<dbReference type="EMBL" id="BJZI01000003">
    <property type="protein sequence ID" value="GEO65753.1"/>
    <property type="molecule type" value="Genomic_DNA"/>
</dbReference>
<proteinExistence type="predicted"/>
<protein>
    <recommendedName>
        <fullName evidence="3">HTH merR-type domain-containing protein</fullName>
    </recommendedName>
</protein>
<dbReference type="RefSeq" id="WP_056963139.1">
    <property type="nucleotide sequence ID" value="NZ_BJZI01000003.1"/>
</dbReference>